<dbReference type="PANTHER" id="PTHR24273">
    <property type="entry name" value="FI04643P-RELATED"/>
    <property type="match status" value="1"/>
</dbReference>
<accession>A0A834KF22</accession>
<keyword evidence="1" id="KW-0677">Repeat</keyword>
<evidence type="ECO:0000256" key="1">
    <source>
        <dbReference type="ARBA" id="ARBA00022737"/>
    </source>
</evidence>
<dbReference type="InterPro" id="IPR003410">
    <property type="entry name" value="HYR_dom"/>
</dbReference>
<feature type="domain" description="HYR" evidence="3">
    <location>
        <begin position="67"/>
        <end position="146"/>
    </location>
</feature>
<gene>
    <name evidence="4" type="ORF">HZH66_004497</name>
</gene>
<sequence length="147" mass="16386">MQIREDSRMVKLLCKGGCSSSKKRPTPLISATERFQKDLIKCVSRTCLGTMPDTNEQTMRGRWGNREEGEAPKVKDCPNNIDVTGKNGTSITWTEPIFTDNVKVTRISSNESPGRPFDVGGHRIEYEASDEAGWSSKCVFTVVLRAE</sequence>
<dbReference type="Pfam" id="PF02494">
    <property type="entry name" value="HYR"/>
    <property type="match status" value="1"/>
</dbReference>
<feature type="region of interest" description="Disordered" evidence="2">
    <location>
        <begin position="51"/>
        <end position="82"/>
    </location>
</feature>
<keyword evidence="5" id="KW-1185">Reference proteome</keyword>
<organism evidence="4 5">
    <name type="scientific">Vespula vulgaris</name>
    <name type="common">Yellow jacket</name>
    <name type="synonym">Wasp</name>
    <dbReference type="NCBI Taxonomy" id="7454"/>
    <lineage>
        <taxon>Eukaryota</taxon>
        <taxon>Metazoa</taxon>
        <taxon>Ecdysozoa</taxon>
        <taxon>Arthropoda</taxon>
        <taxon>Hexapoda</taxon>
        <taxon>Insecta</taxon>
        <taxon>Pterygota</taxon>
        <taxon>Neoptera</taxon>
        <taxon>Endopterygota</taxon>
        <taxon>Hymenoptera</taxon>
        <taxon>Apocrita</taxon>
        <taxon>Aculeata</taxon>
        <taxon>Vespoidea</taxon>
        <taxon>Vespidae</taxon>
        <taxon>Vespinae</taxon>
        <taxon>Vespula</taxon>
    </lineage>
</organism>
<reference evidence="4" key="1">
    <citation type="journal article" date="2020" name="G3 (Bethesda)">
        <title>High-Quality Assemblies for Three Invasive Social Wasps from the &lt;i&gt;Vespula&lt;/i&gt; Genus.</title>
        <authorList>
            <person name="Harrop T.W.R."/>
            <person name="Guhlin J."/>
            <person name="McLaughlin G.M."/>
            <person name="Permina E."/>
            <person name="Stockwell P."/>
            <person name="Gilligan J."/>
            <person name="Le Lec M.F."/>
            <person name="Gruber M.A.M."/>
            <person name="Quinn O."/>
            <person name="Lovegrove M."/>
            <person name="Duncan E.J."/>
            <person name="Remnant E.J."/>
            <person name="Van Eeckhoven J."/>
            <person name="Graham B."/>
            <person name="Knapp R.A."/>
            <person name="Langford K.W."/>
            <person name="Kronenberg Z."/>
            <person name="Press M.O."/>
            <person name="Eacker S.M."/>
            <person name="Wilson-Rankin E.E."/>
            <person name="Purcell J."/>
            <person name="Lester P.J."/>
            <person name="Dearden P.K."/>
        </authorList>
    </citation>
    <scope>NUCLEOTIDE SEQUENCE</scope>
    <source>
        <strain evidence="4">Marl-1</strain>
    </source>
</reference>
<dbReference type="Proteomes" id="UP000614350">
    <property type="component" value="Unassembled WGS sequence"/>
</dbReference>
<evidence type="ECO:0000259" key="3">
    <source>
        <dbReference type="PROSITE" id="PS50825"/>
    </source>
</evidence>
<dbReference type="EMBL" id="JACSEA010000003">
    <property type="protein sequence ID" value="KAF7405591.1"/>
    <property type="molecule type" value="Genomic_DNA"/>
</dbReference>
<proteinExistence type="predicted"/>
<protein>
    <recommendedName>
        <fullName evidence="3">HYR domain-containing protein</fullName>
    </recommendedName>
</protein>
<dbReference type="PANTHER" id="PTHR24273:SF32">
    <property type="entry name" value="HYALIN"/>
    <property type="match status" value="1"/>
</dbReference>
<evidence type="ECO:0000313" key="5">
    <source>
        <dbReference type="Proteomes" id="UP000614350"/>
    </source>
</evidence>
<dbReference type="AlphaFoldDB" id="A0A834KF22"/>
<feature type="compositionally biased region" description="Basic and acidic residues" evidence="2">
    <location>
        <begin position="64"/>
        <end position="76"/>
    </location>
</feature>
<comment type="caution">
    <text evidence="4">The sequence shown here is derived from an EMBL/GenBank/DDBJ whole genome shotgun (WGS) entry which is preliminary data.</text>
</comment>
<dbReference type="PROSITE" id="PS50825">
    <property type="entry name" value="HYR"/>
    <property type="match status" value="1"/>
</dbReference>
<name>A0A834KF22_VESVU</name>
<evidence type="ECO:0000313" key="4">
    <source>
        <dbReference type="EMBL" id="KAF7405591.1"/>
    </source>
</evidence>
<evidence type="ECO:0000256" key="2">
    <source>
        <dbReference type="SAM" id="MobiDB-lite"/>
    </source>
</evidence>